<name>A0ABR0B1L6_9CRUS</name>
<comment type="caution">
    <text evidence="2">The sequence shown here is derived from an EMBL/GenBank/DDBJ whole genome shotgun (WGS) entry which is preliminary data.</text>
</comment>
<accession>A0ABR0B1L6</accession>
<evidence type="ECO:0000313" key="2">
    <source>
        <dbReference type="EMBL" id="KAK4035561.1"/>
    </source>
</evidence>
<evidence type="ECO:0000256" key="1">
    <source>
        <dbReference type="SAM" id="MobiDB-lite"/>
    </source>
</evidence>
<dbReference type="Proteomes" id="UP001234178">
    <property type="component" value="Unassembled WGS sequence"/>
</dbReference>
<feature type="region of interest" description="Disordered" evidence="1">
    <location>
        <begin position="1"/>
        <end position="22"/>
    </location>
</feature>
<dbReference type="EMBL" id="JAOYFB010000040">
    <property type="protein sequence ID" value="KAK4035561.1"/>
    <property type="molecule type" value="Genomic_DNA"/>
</dbReference>
<sequence length="97" mass="11453">MVEASQWRCISDGDDPSRNAVNGETYQLTCGWTLQQQADVRSRLRDSPTAYEERERVSAWEMREIVILVDNEVTTRRKWPKTTTRSKQWDTTKVCWN</sequence>
<evidence type="ECO:0000313" key="3">
    <source>
        <dbReference type="Proteomes" id="UP001234178"/>
    </source>
</evidence>
<reference evidence="2 3" key="1">
    <citation type="journal article" date="2023" name="Nucleic Acids Res.">
        <title>The hologenome of Daphnia magna reveals possible DNA methylation and microbiome-mediated evolution of the host genome.</title>
        <authorList>
            <person name="Chaturvedi A."/>
            <person name="Li X."/>
            <person name="Dhandapani V."/>
            <person name="Marshall H."/>
            <person name="Kissane S."/>
            <person name="Cuenca-Cambronero M."/>
            <person name="Asole G."/>
            <person name="Calvet F."/>
            <person name="Ruiz-Romero M."/>
            <person name="Marangio P."/>
            <person name="Guigo R."/>
            <person name="Rago D."/>
            <person name="Mirbahai L."/>
            <person name="Eastwood N."/>
            <person name="Colbourne J.K."/>
            <person name="Zhou J."/>
            <person name="Mallon E."/>
            <person name="Orsini L."/>
        </authorList>
    </citation>
    <scope>NUCLEOTIDE SEQUENCE [LARGE SCALE GENOMIC DNA]</scope>
    <source>
        <strain evidence="2">LRV0_1</strain>
    </source>
</reference>
<keyword evidence="3" id="KW-1185">Reference proteome</keyword>
<proteinExistence type="predicted"/>
<protein>
    <submittedName>
        <fullName evidence="2">Uncharacterized protein</fullName>
    </submittedName>
</protein>
<organism evidence="2 3">
    <name type="scientific">Daphnia magna</name>
    <dbReference type="NCBI Taxonomy" id="35525"/>
    <lineage>
        <taxon>Eukaryota</taxon>
        <taxon>Metazoa</taxon>
        <taxon>Ecdysozoa</taxon>
        <taxon>Arthropoda</taxon>
        <taxon>Crustacea</taxon>
        <taxon>Branchiopoda</taxon>
        <taxon>Diplostraca</taxon>
        <taxon>Cladocera</taxon>
        <taxon>Anomopoda</taxon>
        <taxon>Daphniidae</taxon>
        <taxon>Daphnia</taxon>
    </lineage>
</organism>
<gene>
    <name evidence="2" type="ORF">OUZ56_027648</name>
</gene>